<reference evidence="1 2" key="1">
    <citation type="submission" date="2022-10" db="EMBL/GenBank/DDBJ databases">
        <authorList>
            <person name="Xie J."/>
            <person name="Shen N."/>
        </authorList>
    </citation>
    <scope>NUCLEOTIDE SEQUENCE [LARGE SCALE GENOMIC DNA]</scope>
    <source>
        <strain evidence="1 2">YIM65594</strain>
    </source>
</reference>
<dbReference type="RefSeq" id="WP_326017895.1">
    <property type="nucleotide sequence ID" value="NZ_JAOZYC010000122.1"/>
</dbReference>
<sequence length="82" mass="8127">MATHIRPTTPPPTRIRVATANASAAPLTGGLLAASAVTAGAADSVTHHKADFNGEGDGFGRVSAYGDINGHGYPPFGANAAN</sequence>
<dbReference type="Proteomes" id="UP001354931">
    <property type="component" value="Unassembled WGS sequence"/>
</dbReference>
<accession>A0ABU6F810</accession>
<name>A0ABU6F810_9ACTN</name>
<evidence type="ECO:0000313" key="2">
    <source>
        <dbReference type="Proteomes" id="UP001354931"/>
    </source>
</evidence>
<organism evidence="1 2">
    <name type="scientific">Streptomyces endophyticus</name>
    <dbReference type="NCBI Taxonomy" id="714166"/>
    <lineage>
        <taxon>Bacteria</taxon>
        <taxon>Bacillati</taxon>
        <taxon>Actinomycetota</taxon>
        <taxon>Actinomycetes</taxon>
        <taxon>Kitasatosporales</taxon>
        <taxon>Streptomycetaceae</taxon>
        <taxon>Streptomyces</taxon>
    </lineage>
</organism>
<comment type="caution">
    <text evidence="1">The sequence shown here is derived from an EMBL/GenBank/DDBJ whole genome shotgun (WGS) entry which is preliminary data.</text>
</comment>
<gene>
    <name evidence="1" type="ORF">OKJ99_19165</name>
</gene>
<dbReference type="EMBL" id="JAOZYC010000122">
    <property type="protein sequence ID" value="MEB8339613.1"/>
    <property type="molecule type" value="Genomic_DNA"/>
</dbReference>
<keyword evidence="2" id="KW-1185">Reference proteome</keyword>
<proteinExistence type="predicted"/>
<evidence type="ECO:0000313" key="1">
    <source>
        <dbReference type="EMBL" id="MEB8339613.1"/>
    </source>
</evidence>
<protein>
    <submittedName>
        <fullName evidence="1">Uncharacterized protein</fullName>
    </submittedName>
</protein>